<evidence type="ECO:0000256" key="14">
    <source>
        <dbReference type="PROSITE-ProRule" id="PRU00110"/>
    </source>
</evidence>
<dbReference type="Gene3D" id="3.30.450.20">
    <property type="entry name" value="PAS domain"/>
    <property type="match status" value="2"/>
</dbReference>
<evidence type="ECO:0000256" key="12">
    <source>
        <dbReference type="ARBA" id="ARBA00023012"/>
    </source>
</evidence>
<keyword evidence="8" id="KW-0547">Nucleotide-binding</keyword>
<proteinExistence type="predicted"/>
<dbReference type="InterPro" id="IPR008207">
    <property type="entry name" value="Sig_transdc_His_kin_Hpt_dom"/>
</dbReference>
<dbReference type="RefSeq" id="WP_152190534.1">
    <property type="nucleotide sequence ID" value="NZ_WFKJ01000027.1"/>
</dbReference>
<dbReference type="CDD" id="cd16922">
    <property type="entry name" value="HATPase_EvgS-ArcB-TorS-like"/>
    <property type="match status" value="1"/>
</dbReference>
<feature type="transmembrane region" description="Helical" evidence="17">
    <location>
        <begin position="151"/>
        <end position="173"/>
    </location>
</feature>
<evidence type="ECO:0000256" key="7">
    <source>
        <dbReference type="ARBA" id="ARBA00022692"/>
    </source>
</evidence>
<dbReference type="PROSITE" id="PS50894">
    <property type="entry name" value="HPT"/>
    <property type="match status" value="1"/>
</dbReference>
<keyword evidence="13 17" id="KW-0472">Membrane</keyword>
<organism evidence="22 25">
    <name type="scientific">Poseidonibacter ostreae</name>
    <dbReference type="NCBI Taxonomy" id="2654171"/>
    <lineage>
        <taxon>Bacteria</taxon>
        <taxon>Pseudomonadati</taxon>
        <taxon>Campylobacterota</taxon>
        <taxon>Epsilonproteobacteria</taxon>
        <taxon>Campylobacterales</taxon>
        <taxon>Arcobacteraceae</taxon>
        <taxon>Poseidonibacter</taxon>
    </lineage>
</organism>
<dbReference type="PANTHER" id="PTHR45339">
    <property type="entry name" value="HYBRID SIGNAL TRANSDUCTION HISTIDINE KINASE J"/>
    <property type="match status" value="1"/>
</dbReference>
<evidence type="ECO:0000256" key="1">
    <source>
        <dbReference type="ARBA" id="ARBA00000085"/>
    </source>
</evidence>
<dbReference type="SUPFAM" id="SSF52172">
    <property type="entry name" value="CheY-like"/>
    <property type="match status" value="2"/>
</dbReference>
<feature type="domain" description="Response regulatory" evidence="19">
    <location>
        <begin position="706"/>
        <end position="820"/>
    </location>
</feature>
<evidence type="ECO:0000256" key="13">
    <source>
        <dbReference type="ARBA" id="ARBA00023136"/>
    </source>
</evidence>
<dbReference type="PROSITE" id="PS50110">
    <property type="entry name" value="RESPONSE_REGULATORY"/>
    <property type="match status" value="2"/>
</dbReference>
<dbReference type="SMART" id="SM00388">
    <property type="entry name" value="HisKA"/>
    <property type="match status" value="1"/>
</dbReference>
<dbReference type="PROSITE" id="PS50109">
    <property type="entry name" value="HIS_KIN"/>
    <property type="match status" value="1"/>
</dbReference>
<dbReference type="FunFam" id="3.30.565.10:FF:000010">
    <property type="entry name" value="Sensor histidine kinase RcsC"/>
    <property type="match status" value="1"/>
</dbReference>
<dbReference type="InterPro" id="IPR035965">
    <property type="entry name" value="PAS-like_dom_sf"/>
</dbReference>
<keyword evidence="16" id="KW-0175">Coiled coil</keyword>
<dbReference type="SUPFAM" id="SSF103190">
    <property type="entry name" value="Sensory domain-like"/>
    <property type="match status" value="1"/>
</dbReference>
<dbReference type="EC" id="2.7.13.3" evidence="3"/>
<feature type="domain" description="HPt" evidence="21">
    <location>
        <begin position="851"/>
        <end position="937"/>
    </location>
</feature>
<dbReference type="GO" id="GO:0005524">
    <property type="term" value="F:ATP binding"/>
    <property type="evidence" value="ECO:0007669"/>
    <property type="project" value="UniProtKB-KW"/>
</dbReference>
<evidence type="ECO:0000259" key="21">
    <source>
        <dbReference type="PROSITE" id="PS50894"/>
    </source>
</evidence>
<dbReference type="SUPFAM" id="SSF55785">
    <property type="entry name" value="PYP-like sensor domain (PAS domain)"/>
    <property type="match status" value="1"/>
</dbReference>
<dbReference type="Proteomes" id="UP000461010">
    <property type="component" value="Unassembled WGS sequence"/>
</dbReference>
<evidence type="ECO:0000256" key="17">
    <source>
        <dbReference type="SAM" id="Phobius"/>
    </source>
</evidence>
<dbReference type="InterPro" id="IPR011006">
    <property type="entry name" value="CheY-like_superfamily"/>
</dbReference>
<dbReference type="PANTHER" id="PTHR45339:SF1">
    <property type="entry name" value="HYBRID SIGNAL TRANSDUCTION HISTIDINE KINASE J"/>
    <property type="match status" value="1"/>
</dbReference>
<protein>
    <recommendedName>
        <fullName evidence="3">histidine kinase</fullName>
        <ecNumber evidence="3">2.7.13.3</ecNumber>
    </recommendedName>
</protein>
<evidence type="ECO:0000256" key="15">
    <source>
        <dbReference type="PROSITE-ProRule" id="PRU00169"/>
    </source>
</evidence>
<keyword evidence="10" id="KW-0067">ATP-binding</keyword>
<accession>A0A6L4WUG3</accession>
<dbReference type="SMART" id="SM00387">
    <property type="entry name" value="HATPase_c"/>
    <property type="match status" value="1"/>
</dbReference>
<evidence type="ECO:0000256" key="2">
    <source>
        <dbReference type="ARBA" id="ARBA00004651"/>
    </source>
</evidence>
<keyword evidence="5 15" id="KW-0597">Phosphoprotein</keyword>
<evidence type="ECO:0000256" key="5">
    <source>
        <dbReference type="ARBA" id="ARBA00022553"/>
    </source>
</evidence>
<dbReference type="Gene3D" id="3.30.565.10">
    <property type="entry name" value="Histidine kinase-like ATPase, C-terminal domain"/>
    <property type="match status" value="1"/>
</dbReference>
<dbReference type="Pfam" id="PF00512">
    <property type="entry name" value="HisKA"/>
    <property type="match status" value="1"/>
</dbReference>
<dbReference type="InterPro" id="IPR029151">
    <property type="entry name" value="Sensor-like_sf"/>
</dbReference>
<dbReference type="InterPro" id="IPR003594">
    <property type="entry name" value="HATPase_dom"/>
</dbReference>
<dbReference type="InterPro" id="IPR036641">
    <property type="entry name" value="HPT_dom_sf"/>
</dbReference>
<evidence type="ECO:0000259" key="20">
    <source>
        <dbReference type="PROSITE" id="PS50113"/>
    </source>
</evidence>
<dbReference type="EMBL" id="WFKK01000009">
    <property type="protein sequence ID" value="KAB7889892.1"/>
    <property type="molecule type" value="Genomic_DNA"/>
</dbReference>
<keyword evidence="12" id="KW-0902">Two-component regulatory system</keyword>
<evidence type="ECO:0000259" key="19">
    <source>
        <dbReference type="PROSITE" id="PS50110"/>
    </source>
</evidence>
<sequence>MKNQEAWFSNLDLNIENEKVQKPFTPTIRAILPIRENNGFNGILIINYNMENFLDTLKDNTIYNTILFDKDGNTLTHYEKEKSWGFYLDKKYNLNDEYKNEISNALKNNQYENSEVFIKKFDFDVSNELYLLVKLKDKYITQLKTDQFKEYIVVSFIVFLLGIISSLFISRIFNSLSKIISKTDDRLIETSVLVKLSYFKYNYEDRLITFDDNFFNLLNYKDIEKKSFNFDELKKFFNKDFLDKLKIKISDIKDKDSFEFEIQTKENKTLIFFTKFRAIYENNKIAEIEGIFQDITEQKNLMQSFEEASIEAKNANEAKSKFLATMSHKIRTPLNGIIGLNKLALDSNPNTKIREFLVKSEISSKALLNVINDILDYSKIEANMLSLEKTTFELDKLFLNVTDLFDYQAYKKEIDLHIDFDNNIPRILIGDPHRITQILNNLVGNAIKFTDTGSIEVNATLIEKNDNNLVLKCSVKDTGIGMDANEQEKLFKSFSQIDDSTTRVYGGSGLGLTITKELIELMNGKIEVSSKKGLGTIFSFTIDLEYEDAFEFNNTLFKSKNFLVIDDNEIDIRIIENILKSWEIKTYSCLNAKDALSKIEEGAHFDYILVDWIMPEIDGVDFIKELQEKNLKTCPKIIMVTAYEEDNLKQKLKDEDVIVNNILRKPFTPSSIYDTLIEFEESNKENYKNSNNDYEKEKNINSINANILVVEDNKINQTVCQEILKRVGVKVTLANNGIEAVNICKSNKFDMILMDLHMPKMNGFDASLSIRQFDDKTPIIALTAAVMPEDKILSKKVGMQDHLAKPIEFDELFKCINKYIPNLVVLNESKKQVSSSNIHLDFEELLNRVGSSELANELLNEFINEYKNCINEFKSSLNNESFNNDIHKLKGVSGNLSLKVLYEICIKIEKETENEKRSKLLDDLSVELDEVIRVIQS</sequence>
<feature type="domain" description="Response regulatory" evidence="19">
    <location>
        <begin position="561"/>
        <end position="680"/>
    </location>
</feature>
<evidence type="ECO:0000313" key="25">
    <source>
        <dbReference type="Proteomes" id="UP000472839"/>
    </source>
</evidence>
<dbReference type="PROSITE" id="PS50113">
    <property type="entry name" value="PAC"/>
    <property type="match status" value="1"/>
</dbReference>
<dbReference type="Proteomes" id="UP000472839">
    <property type="component" value="Unassembled WGS sequence"/>
</dbReference>
<dbReference type="CDD" id="cd17546">
    <property type="entry name" value="REC_hyHK_CKI1_RcsC-like"/>
    <property type="match status" value="2"/>
</dbReference>
<dbReference type="InterPro" id="IPR036890">
    <property type="entry name" value="HATPase_C_sf"/>
</dbReference>
<evidence type="ECO:0000256" key="6">
    <source>
        <dbReference type="ARBA" id="ARBA00022679"/>
    </source>
</evidence>
<comment type="caution">
    <text evidence="22">The sequence shown here is derived from an EMBL/GenBank/DDBJ whole genome shotgun (WGS) entry which is preliminary data.</text>
</comment>
<keyword evidence="4" id="KW-1003">Cell membrane</keyword>
<evidence type="ECO:0000259" key="18">
    <source>
        <dbReference type="PROSITE" id="PS50109"/>
    </source>
</evidence>
<evidence type="ECO:0000256" key="9">
    <source>
        <dbReference type="ARBA" id="ARBA00022777"/>
    </source>
</evidence>
<dbReference type="Pfam" id="PF02518">
    <property type="entry name" value="HATPase_c"/>
    <property type="match status" value="1"/>
</dbReference>
<dbReference type="InterPro" id="IPR036097">
    <property type="entry name" value="HisK_dim/P_sf"/>
</dbReference>
<keyword evidence="11 17" id="KW-1133">Transmembrane helix</keyword>
<keyword evidence="24" id="KW-1185">Reference proteome</keyword>
<dbReference type="SUPFAM" id="SSF47384">
    <property type="entry name" value="Homodimeric domain of signal transducing histidine kinase"/>
    <property type="match status" value="1"/>
</dbReference>
<dbReference type="Gene3D" id="1.10.287.130">
    <property type="match status" value="1"/>
</dbReference>
<name>A0A6L4WUG3_9BACT</name>
<gene>
    <name evidence="23" type="ORF">GBG18_09495</name>
    <name evidence="22" type="ORF">GBG19_04920</name>
</gene>
<evidence type="ECO:0000313" key="23">
    <source>
        <dbReference type="EMBL" id="KAB7890213.1"/>
    </source>
</evidence>
<dbReference type="SUPFAM" id="SSF55874">
    <property type="entry name" value="ATPase domain of HSP90 chaperone/DNA topoisomerase II/histidine kinase"/>
    <property type="match status" value="1"/>
</dbReference>
<reference evidence="24 25" key="1">
    <citation type="submission" date="2019-10" db="EMBL/GenBank/DDBJ databases">
        <title>Poseidonibacter ostreae sp. nov., isolated from the gut of the Ostrea denselamellosa.</title>
        <authorList>
            <person name="Choi A."/>
        </authorList>
    </citation>
    <scope>NUCLEOTIDE SEQUENCE [LARGE SCALE GENOMIC DNA]</scope>
    <source>
        <strain evidence="22 25">SJOD-M-33</strain>
        <strain evidence="23 24">SJOD-M-5</strain>
    </source>
</reference>
<comment type="catalytic activity">
    <reaction evidence="1">
        <text>ATP + protein L-histidine = ADP + protein N-phospho-L-histidine.</text>
        <dbReference type="EC" id="2.7.13.3"/>
    </reaction>
</comment>
<dbReference type="InterPro" id="IPR001789">
    <property type="entry name" value="Sig_transdc_resp-reg_receiver"/>
</dbReference>
<dbReference type="PRINTS" id="PR00344">
    <property type="entry name" value="BCTRLSENSOR"/>
</dbReference>
<evidence type="ECO:0000256" key="16">
    <source>
        <dbReference type="SAM" id="Coils"/>
    </source>
</evidence>
<evidence type="ECO:0000256" key="8">
    <source>
        <dbReference type="ARBA" id="ARBA00022741"/>
    </source>
</evidence>
<feature type="domain" description="PAC" evidence="20">
    <location>
        <begin position="256"/>
        <end position="307"/>
    </location>
</feature>
<evidence type="ECO:0000256" key="4">
    <source>
        <dbReference type="ARBA" id="ARBA00022475"/>
    </source>
</evidence>
<dbReference type="SMART" id="SM00448">
    <property type="entry name" value="REC"/>
    <property type="match status" value="2"/>
</dbReference>
<comment type="subcellular location">
    <subcellularLocation>
        <location evidence="2">Cell membrane</location>
        <topology evidence="2">Multi-pass membrane protein</topology>
    </subcellularLocation>
</comment>
<dbReference type="Pfam" id="PF01627">
    <property type="entry name" value="Hpt"/>
    <property type="match status" value="1"/>
</dbReference>
<keyword evidence="9" id="KW-0418">Kinase</keyword>
<dbReference type="Gene3D" id="3.40.50.2300">
    <property type="match status" value="2"/>
</dbReference>
<dbReference type="GO" id="GO:0005886">
    <property type="term" value="C:plasma membrane"/>
    <property type="evidence" value="ECO:0007669"/>
    <property type="project" value="UniProtKB-SubCell"/>
</dbReference>
<dbReference type="AlphaFoldDB" id="A0A6L4WUG3"/>
<dbReference type="InterPro" id="IPR000700">
    <property type="entry name" value="PAS-assoc_C"/>
</dbReference>
<feature type="modified residue" description="Phosphohistidine" evidence="14">
    <location>
        <position position="887"/>
    </location>
</feature>
<dbReference type="SUPFAM" id="SSF47226">
    <property type="entry name" value="Histidine-containing phosphotransfer domain, HPT domain"/>
    <property type="match status" value="1"/>
</dbReference>
<dbReference type="InterPro" id="IPR003661">
    <property type="entry name" value="HisK_dim/P_dom"/>
</dbReference>
<evidence type="ECO:0000256" key="10">
    <source>
        <dbReference type="ARBA" id="ARBA00022840"/>
    </source>
</evidence>
<feature type="modified residue" description="4-aspartylphosphate" evidence="15">
    <location>
        <position position="755"/>
    </location>
</feature>
<keyword evidence="6" id="KW-0808">Transferase</keyword>
<keyword evidence="7 17" id="KW-0812">Transmembrane</keyword>
<evidence type="ECO:0000256" key="3">
    <source>
        <dbReference type="ARBA" id="ARBA00012438"/>
    </source>
</evidence>
<feature type="domain" description="Histidine kinase" evidence="18">
    <location>
        <begin position="325"/>
        <end position="546"/>
    </location>
</feature>
<dbReference type="Pfam" id="PF00072">
    <property type="entry name" value="Response_reg"/>
    <property type="match status" value="2"/>
</dbReference>
<evidence type="ECO:0000256" key="11">
    <source>
        <dbReference type="ARBA" id="ARBA00022989"/>
    </source>
</evidence>
<dbReference type="CDD" id="cd00082">
    <property type="entry name" value="HisKA"/>
    <property type="match status" value="1"/>
</dbReference>
<dbReference type="Gene3D" id="1.20.120.160">
    <property type="entry name" value="HPT domain"/>
    <property type="match status" value="1"/>
</dbReference>
<dbReference type="InterPro" id="IPR004358">
    <property type="entry name" value="Sig_transdc_His_kin-like_C"/>
</dbReference>
<dbReference type="EMBL" id="WFKJ01000027">
    <property type="protein sequence ID" value="KAB7890213.1"/>
    <property type="molecule type" value="Genomic_DNA"/>
</dbReference>
<dbReference type="GO" id="GO:0000155">
    <property type="term" value="F:phosphorelay sensor kinase activity"/>
    <property type="evidence" value="ECO:0007669"/>
    <property type="project" value="InterPro"/>
</dbReference>
<feature type="modified residue" description="4-aspartylphosphate" evidence="15">
    <location>
        <position position="611"/>
    </location>
</feature>
<feature type="coiled-coil region" evidence="16">
    <location>
        <begin position="88"/>
        <end position="115"/>
    </location>
</feature>
<dbReference type="InterPro" id="IPR005467">
    <property type="entry name" value="His_kinase_dom"/>
</dbReference>
<evidence type="ECO:0000313" key="22">
    <source>
        <dbReference type="EMBL" id="KAB7889892.1"/>
    </source>
</evidence>
<evidence type="ECO:0000313" key="24">
    <source>
        <dbReference type="Proteomes" id="UP000461010"/>
    </source>
</evidence>